<dbReference type="OrthoDB" id="5145869at2"/>
<sequence length="248" mass="25589">MRWLDAHASARPVADVVDARVAWLTGQSSWTHSALSPAQHAVLDALAVDGWTPVRVGFPWTDRAVAPYRAAPLVVASARNAVQWAAARPVTAFTRETARHLQALLDRTRQDLLLLCGSTGARMAAAAAPLVVVPDGLHVHVVGLGPVGALPPPGGVWTVHAVRGSADPLSRWGFRGHVDVDVPGGHLAAATSPAAIAAVRRLVGRPRSSGPSAPPTADVAVAHPAGDPGRDGPSAQRGRGDARPRGAS</sequence>
<proteinExistence type="predicted"/>
<evidence type="ECO:0000313" key="3">
    <source>
        <dbReference type="Proteomes" id="UP000288246"/>
    </source>
</evidence>
<dbReference type="Proteomes" id="UP000288246">
    <property type="component" value="Unassembled WGS sequence"/>
</dbReference>
<feature type="compositionally biased region" description="Basic and acidic residues" evidence="1">
    <location>
        <begin position="238"/>
        <end position="248"/>
    </location>
</feature>
<organism evidence="2 3">
    <name type="scientific">Cellulomonas algicola</name>
    <dbReference type="NCBI Taxonomy" id="2071633"/>
    <lineage>
        <taxon>Bacteria</taxon>
        <taxon>Bacillati</taxon>
        <taxon>Actinomycetota</taxon>
        <taxon>Actinomycetes</taxon>
        <taxon>Micrococcales</taxon>
        <taxon>Cellulomonadaceae</taxon>
        <taxon>Cellulomonas</taxon>
    </lineage>
</organism>
<gene>
    <name evidence="2" type="ORF">CTKZ_13450</name>
</gene>
<keyword evidence="3" id="KW-1185">Reference proteome</keyword>
<name>A0A401UYL4_9CELL</name>
<comment type="caution">
    <text evidence="2">The sequence shown here is derived from an EMBL/GenBank/DDBJ whole genome shotgun (WGS) entry which is preliminary data.</text>
</comment>
<dbReference type="RefSeq" id="WP_124342315.1">
    <property type="nucleotide sequence ID" value="NZ_BHYL01000096.1"/>
</dbReference>
<evidence type="ECO:0000313" key="2">
    <source>
        <dbReference type="EMBL" id="GCD19783.1"/>
    </source>
</evidence>
<reference evidence="2 3" key="1">
    <citation type="submission" date="2018-11" db="EMBL/GenBank/DDBJ databases">
        <title>Draft genome sequence of Cellulomonas takizawaensis strain TKZ-21.</title>
        <authorList>
            <person name="Yamamura H."/>
            <person name="Hayashi T."/>
            <person name="Hamada M."/>
            <person name="Serisawa Y."/>
            <person name="Matsuyama K."/>
            <person name="Nakagawa Y."/>
            <person name="Otoguro M."/>
            <person name="Yanagida F."/>
            <person name="Hayakawa M."/>
        </authorList>
    </citation>
    <scope>NUCLEOTIDE SEQUENCE [LARGE SCALE GENOMIC DNA]</scope>
    <source>
        <strain evidence="2 3">TKZ-21</strain>
    </source>
</reference>
<feature type="region of interest" description="Disordered" evidence="1">
    <location>
        <begin position="205"/>
        <end position="248"/>
    </location>
</feature>
<dbReference type="AlphaFoldDB" id="A0A401UYL4"/>
<accession>A0A401UYL4</accession>
<evidence type="ECO:0000256" key="1">
    <source>
        <dbReference type="SAM" id="MobiDB-lite"/>
    </source>
</evidence>
<protein>
    <submittedName>
        <fullName evidence="2">Uncharacterized protein</fullName>
    </submittedName>
</protein>
<dbReference type="EMBL" id="BHYL01000096">
    <property type="protein sequence ID" value="GCD19783.1"/>
    <property type="molecule type" value="Genomic_DNA"/>
</dbReference>